<accession>S5R7G9</accession>
<protein>
    <submittedName>
        <fullName evidence="2">A2 mating type protein</fullName>
    </submittedName>
</protein>
<feature type="compositionally biased region" description="Low complexity" evidence="1">
    <location>
        <begin position="348"/>
        <end position="379"/>
    </location>
</feature>
<dbReference type="EMBL" id="KF280379">
    <property type="protein sequence ID" value="AGS09339.1"/>
    <property type="molecule type" value="Genomic_DNA"/>
</dbReference>
<reference evidence="2" key="2">
    <citation type="submission" date="2013-06" db="EMBL/GenBank/DDBJ databases">
        <authorList>
            <person name="van Diepen L.T.A."/>
            <person name="Olson A."/>
            <person name="Ihrmark K."/>
            <person name="Stenlid J."/>
            <person name="James T.Y."/>
        </authorList>
    </citation>
    <scope>NUCLEOTIDE SEQUENCE</scope>
    <source>
        <strain evidence="2">HR20</strain>
    </source>
</reference>
<proteinExistence type="predicted"/>
<feature type="compositionally biased region" description="Polar residues" evidence="1">
    <location>
        <begin position="272"/>
        <end position="281"/>
    </location>
</feature>
<feature type="compositionally biased region" description="Polar residues" evidence="1">
    <location>
        <begin position="431"/>
        <end position="440"/>
    </location>
</feature>
<feature type="compositionally biased region" description="Low complexity" evidence="1">
    <location>
        <begin position="487"/>
        <end position="517"/>
    </location>
</feature>
<dbReference type="AlphaFoldDB" id="S5R7G9"/>
<reference evidence="2" key="1">
    <citation type="journal article" date="2013" name="Mol. Biol. Evol.">
        <title>Extensive trans-specific polymorphism at the mating type locus of the root decay fungus heterobasidion.</title>
        <authorList>
            <person name="van Diepen L.T."/>
            <person name="Olson A."/>
            <person name="Ihrmark K."/>
            <person name="Stenlid J."/>
            <person name="James T.Y."/>
        </authorList>
    </citation>
    <scope>NUCLEOTIDE SEQUENCE</scope>
    <source>
        <strain evidence="2">HR20</strain>
    </source>
</reference>
<evidence type="ECO:0000313" key="2">
    <source>
        <dbReference type="EMBL" id="AGS09339.1"/>
    </source>
</evidence>
<feature type="region of interest" description="Disordered" evidence="1">
    <location>
        <begin position="422"/>
        <end position="534"/>
    </location>
</feature>
<sequence>MSSICENDFLDEIPRVISILSQLRLRIASSREWSLPTADCDGSIDSSYSRTASKSLQQCLSLTPPQPLTPDLLALGLPLMMAQYISGTYIKAASRLKAKLEGRFQHRADRACVGINLLGGLPAPQSQIHVGTVYVSLFKRTVASWAEVGMLSTRRWLLTASLKNRLRSCSLVQPVHEEAYVTTLPHTDRKTTGTTLFDVSDKSEPLTPRISIGKKTKHSAGLATRFSTVSSCDRRLDQTISEPARLAPVIKPDLDAGLESNRGDAIKGPKPQRSTGQNPSLPSWDLASFIDDFDILSIRDRSKSAGLKNEDTFGTCKATPSEHAFSLSKHSSSPIDRLPIPAVIQSAASSSRLRSSPKSSCDIYSHSASSPSASKTIQSARRRKFAPCPNRERLMQSTCKGPDVFFSRQTYDMTITSSAANAKELPDPTSHCLSPSASTYTRRRKLAPLPPRHPSTPTADIAVMISPDVRRYSQRPSHKPLVSRQSTTGTPGRLTGPLSRSPSLTSLSSDESALSCSDEVETPPSSPTLPSTILPTTSSAFSVSPDEHRFLSATFLHDIFPAPQLLKAEIPRPCIFTFSARDEDYPRFPFSR</sequence>
<organism evidence="2">
    <name type="scientific">Heterobasidion parviporum</name>
    <dbReference type="NCBI Taxonomy" id="207832"/>
    <lineage>
        <taxon>Eukaryota</taxon>
        <taxon>Fungi</taxon>
        <taxon>Dikarya</taxon>
        <taxon>Basidiomycota</taxon>
        <taxon>Agaricomycotina</taxon>
        <taxon>Agaricomycetes</taxon>
        <taxon>Russulales</taxon>
        <taxon>Bondarzewiaceae</taxon>
        <taxon>Heterobasidion</taxon>
        <taxon>Heterobasidion annosum species complex</taxon>
    </lineage>
</organism>
<feature type="region of interest" description="Disordered" evidence="1">
    <location>
        <begin position="348"/>
        <end position="380"/>
    </location>
</feature>
<feature type="region of interest" description="Disordered" evidence="1">
    <location>
        <begin position="251"/>
        <end position="282"/>
    </location>
</feature>
<evidence type="ECO:0000256" key="1">
    <source>
        <dbReference type="SAM" id="MobiDB-lite"/>
    </source>
</evidence>
<name>S5R7G9_9AGAM</name>